<accession>A0ACC2ILK0</accession>
<evidence type="ECO:0000313" key="1">
    <source>
        <dbReference type="EMBL" id="KAJ8116060.1"/>
    </source>
</evidence>
<protein>
    <submittedName>
        <fullName evidence="1">Uncharacterized protein</fullName>
    </submittedName>
</protein>
<dbReference type="Proteomes" id="UP001153331">
    <property type="component" value="Unassembled WGS sequence"/>
</dbReference>
<name>A0ACC2ILK0_9PLEO</name>
<keyword evidence="2" id="KW-1185">Reference proteome</keyword>
<evidence type="ECO:0000313" key="2">
    <source>
        <dbReference type="Proteomes" id="UP001153331"/>
    </source>
</evidence>
<gene>
    <name evidence="1" type="ORF">OPT61_g2430</name>
</gene>
<proteinExistence type="predicted"/>
<organism evidence="1 2">
    <name type="scientific">Boeremia exigua</name>
    <dbReference type="NCBI Taxonomy" id="749465"/>
    <lineage>
        <taxon>Eukaryota</taxon>
        <taxon>Fungi</taxon>
        <taxon>Dikarya</taxon>
        <taxon>Ascomycota</taxon>
        <taxon>Pezizomycotina</taxon>
        <taxon>Dothideomycetes</taxon>
        <taxon>Pleosporomycetidae</taxon>
        <taxon>Pleosporales</taxon>
        <taxon>Pleosporineae</taxon>
        <taxon>Didymellaceae</taxon>
        <taxon>Boeremia</taxon>
    </lineage>
</organism>
<comment type="caution">
    <text evidence="1">The sequence shown here is derived from an EMBL/GenBank/DDBJ whole genome shotgun (WGS) entry which is preliminary data.</text>
</comment>
<sequence length="170" mass="18959">MSDAIIVCEGKPPVLSRTGADRAADITWLLSPASARRWSTTQQTTGTYWLQLPSYSRPSPIFRLTTSPDKYCMLIMPAGRPRNYYAGQRKGCTQSFATRAELAFGRDIPVFWHLRPTNLDGKAKWALICRAHATRGARADSFRISRERPVVEATALRFQLARVRSSAGVG</sequence>
<dbReference type="EMBL" id="JAPHNI010000110">
    <property type="protein sequence ID" value="KAJ8116060.1"/>
    <property type="molecule type" value="Genomic_DNA"/>
</dbReference>
<reference evidence="1" key="1">
    <citation type="submission" date="2022-11" db="EMBL/GenBank/DDBJ databases">
        <title>Genome Sequence of Boeremia exigua.</title>
        <authorList>
            <person name="Buettner E."/>
        </authorList>
    </citation>
    <scope>NUCLEOTIDE SEQUENCE</scope>
    <source>
        <strain evidence="1">CU02</strain>
    </source>
</reference>